<dbReference type="InterPro" id="IPR052523">
    <property type="entry name" value="Trichothecene_AcTrans"/>
</dbReference>
<feature type="compositionally biased region" description="Basic and acidic residues" evidence="1">
    <location>
        <begin position="63"/>
        <end position="75"/>
    </location>
</feature>
<dbReference type="EMBL" id="WUBL01000215">
    <property type="protein sequence ID" value="KAF2963320.1"/>
    <property type="molecule type" value="Genomic_DNA"/>
</dbReference>
<accession>A0A7C8IH42</accession>
<dbReference type="AlphaFoldDB" id="A0A7C8IH42"/>
<dbReference type="Gene3D" id="3.40.630.30">
    <property type="match status" value="1"/>
</dbReference>
<dbReference type="OrthoDB" id="2744543at2759"/>
<evidence type="ECO:0008006" key="4">
    <source>
        <dbReference type="Google" id="ProtNLM"/>
    </source>
</evidence>
<reference evidence="2 3" key="1">
    <citation type="submission" date="2019-12" db="EMBL/GenBank/DDBJ databases">
        <title>Draft genome sequence of the ascomycete Xylaria multiplex DSM 110363.</title>
        <authorList>
            <person name="Buettner E."/>
            <person name="Kellner H."/>
        </authorList>
    </citation>
    <scope>NUCLEOTIDE SEQUENCE [LARGE SCALE GENOMIC DNA]</scope>
    <source>
        <strain evidence="2 3">DSM 110363</strain>
    </source>
</reference>
<sequence length="165" mass="18003">MWSWSEERIRRRFADANTQQFKVVDDTNGTIVAWAKWDPPSRMTGLRDGFVVYDEAGDSIGVDSKHGEGKEKGGADGKTSGKSYALGPPEGANIPLFQKFFDGIVGIGQKHQASEKLDLADREGLPAYLEATSAGAPLYRKLGFEDVDTLVFDRTEAGFDTPATL</sequence>
<dbReference type="PANTHER" id="PTHR42791">
    <property type="entry name" value="GNAT FAMILY ACETYLTRANSFERASE"/>
    <property type="match status" value="1"/>
</dbReference>
<evidence type="ECO:0000313" key="2">
    <source>
        <dbReference type="EMBL" id="KAF2963320.1"/>
    </source>
</evidence>
<organism evidence="2 3">
    <name type="scientific">Xylaria multiplex</name>
    <dbReference type="NCBI Taxonomy" id="323545"/>
    <lineage>
        <taxon>Eukaryota</taxon>
        <taxon>Fungi</taxon>
        <taxon>Dikarya</taxon>
        <taxon>Ascomycota</taxon>
        <taxon>Pezizomycotina</taxon>
        <taxon>Sordariomycetes</taxon>
        <taxon>Xylariomycetidae</taxon>
        <taxon>Xylariales</taxon>
        <taxon>Xylariaceae</taxon>
        <taxon>Xylaria</taxon>
    </lineage>
</organism>
<gene>
    <name evidence="2" type="ORF">GQX73_g10259</name>
</gene>
<feature type="region of interest" description="Disordered" evidence="1">
    <location>
        <begin position="62"/>
        <end position="85"/>
    </location>
</feature>
<name>A0A7C8IH42_9PEZI</name>
<evidence type="ECO:0000313" key="3">
    <source>
        <dbReference type="Proteomes" id="UP000481858"/>
    </source>
</evidence>
<proteinExistence type="predicted"/>
<keyword evidence="3" id="KW-1185">Reference proteome</keyword>
<evidence type="ECO:0000256" key="1">
    <source>
        <dbReference type="SAM" id="MobiDB-lite"/>
    </source>
</evidence>
<protein>
    <recommendedName>
        <fullName evidence="4">N-acetyltransferase domain-containing protein</fullName>
    </recommendedName>
</protein>
<dbReference type="Proteomes" id="UP000481858">
    <property type="component" value="Unassembled WGS sequence"/>
</dbReference>
<comment type="caution">
    <text evidence="2">The sequence shown here is derived from an EMBL/GenBank/DDBJ whole genome shotgun (WGS) entry which is preliminary data.</text>
</comment>
<dbReference type="InParanoid" id="A0A7C8IH42"/>
<dbReference type="PANTHER" id="PTHR42791:SF1">
    <property type="entry name" value="N-ACETYLTRANSFERASE DOMAIN-CONTAINING PROTEIN"/>
    <property type="match status" value="1"/>
</dbReference>